<accession>A0A6M8SPU4</accession>
<gene>
    <name evidence="1" type="ORF">HQN60_11540</name>
</gene>
<sequence length="391" mass="45340">MHTIEDVQFRRLALARQGLQSNAIFGQGLNATLAAIEHLGYIQIDTISMIERAHHHVLWTRVADYQPIFLNQLVENRQIFEYWFHAAAYLPMRDYRFALHRMAAVRDSTWAYYRDIDHKIMSEILLRVRNEGPLRIRDLENTKGKSGSWWNWGPAKRAMEKLFLQGDLMVCQRIGMEKVYDLSERQLPSGLDMRQPDVVDYAGYLLNSYLRAHSIVTFEQLTHLHTNPALKKTMRELVASKIVTNEIQSLNNSAIPNAYVETDALTQALPAVTCVHLLSPFDNAIIHRKRLNQLFGYDYKLECYVPAGKRKYGYFCLPILYGEQFVGRMDCKAHRQQQRLEVISIHLEGKIEDWENFVATLLKKLQQFALFNGCVNLDIFNVKGVLVAQPR</sequence>
<name>A0A6M8SPU4_9NEIS</name>
<proteinExistence type="predicted"/>
<organism evidence="1 2">
    <name type="scientific">Deefgea piscis</name>
    <dbReference type="NCBI Taxonomy" id="2739061"/>
    <lineage>
        <taxon>Bacteria</taxon>
        <taxon>Pseudomonadati</taxon>
        <taxon>Pseudomonadota</taxon>
        <taxon>Betaproteobacteria</taxon>
        <taxon>Neisseriales</taxon>
        <taxon>Chitinibacteraceae</taxon>
        <taxon>Deefgea</taxon>
    </lineage>
</organism>
<dbReference type="Proteomes" id="UP000504844">
    <property type="component" value="Chromosome"/>
</dbReference>
<dbReference type="InterPro" id="IPR009351">
    <property type="entry name" value="AlkZ-like"/>
</dbReference>
<dbReference type="KEGG" id="dee:HQN60_11540"/>
<dbReference type="PANTHER" id="PTHR30528">
    <property type="entry name" value="CYTOPLASMIC PROTEIN"/>
    <property type="match status" value="1"/>
</dbReference>
<evidence type="ECO:0000313" key="2">
    <source>
        <dbReference type="Proteomes" id="UP000504844"/>
    </source>
</evidence>
<dbReference type="EMBL" id="CP054143">
    <property type="protein sequence ID" value="QKJ67282.1"/>
    <property type="molecule type" value="Genomic_DNA"/>
</dbReference>
<reference evidence="1 2" key="1">
    <citation type="submission" date="2020-05" db="EMBL/GenBank/DDBJ databases">
        <title>Complete genome sequence of Deefgea sp. D17.</title>
        <authorList>
            <person name="Bae J.-W."/>
            <person name="Han J.E."/>
        </authorList>
    </citation>
    <scope>NUCLEOTIDE SEQUENCE [LARGE SCALE GENOMIC DNA]</scope>
    <source>
        <strain evidence="1 2">D17</strain>
    </source>
</reference>
<keyword evidence="2" id="KW-1185">Reference proteome</keyword>
<dbReference type="Pfam" id="PF06224">
    <property type="entry name" value="AlkZ-like"/>
    <property type="match status" value="1"/>
</dbReference>
<dbReference type="RefSeq" id="WP_173533785.1">
    <property type="nucleotide sequence ID" value="NZ_CP054143.1"/>
</dbReference>
<dbReference type="PANTHER" id="PTHR30528:SF0">
    <property type="entry name" value="CYTOPLASMIC PROTEIN"/>
    <property type="match status" value="1"/>
</dbReference>
<evidence type="ECO:0000313" key="1">
    <source>
        <dbReference type="EMBL" id="QKJ67282.1"/>
    </source>
</evidence>
<protein>
    <submittedName>
        <fullName evidence="1">Winged helix-turn-helix domain-containing protein</fullName>
    </submittedName>
</protein>
<dbReference type="AlphaFoldDB" id="A0A6M8SPU4"/>